<dbReference type="Pfam" id="PF13529">
    <property type="entry name" value="Peptidase_C39_2"/>
    <property type="match status" value="1"/>
</dbReference>
<dbReference type="Proteomes" id="UP000469215">
    <property type="component" value="Unassembled WGS sequence"/>
</dbReference>
<evidence type="ECO:0000313" key="2">
    <source>
        <dbReference type="EMBL" id="MYM20284.1"/>
    </source>
</evidence>
<keyword evidence="3" id="KW-1185">Reference proteome</keyword>
<dbReference type="RefSeq" id="WP_160953705.1">
    <property type="nucleotide sequence ID" value="NZ_WWEQ01000044.1"/>
</dbReference>
<reference evidence="2 3" key="1">
    <citation type="submission" date="2020-01" db="EMBL/GenBank/DDBJ databases">
        <authorList>
            <person name="Deng T."/>
        </authorList>
    </citation>
    <scope>NUCLEOTIDE SEQUENCE [LARGE SCALE GENOMIC DNA]</scope>
    <source>
        <strain evidence="2 3">5221</strain>
    </source>
</reference>
<protein>
    <recommendedName>
        <fullName evidence="1">Peptidase C39-like domain-containing protein</fullName>
    </recommendedName>
</protein>
<organism evidence="2 3">
    <name type="scientific">Brevibacterium rongguiense</name>
    <dbReference type="NCBI Taxonomy" id="2695267"/>
    <lineage>
        <taxon>Bacteria</taxon>
        <taxon>Bacillati</taxon>
        <taxon>Actinomycetota</taxon>
        <taxon>Actinomycetes</taxon>
        <taxon>Micrococcales</taxon>
        <taxon>Brevibacteriaceae</taxon>
        <taxon>Brevibacterium</taxon>
    </lineage>
</organism>
<proteinExistence type="predicted"/>
<evidence type="ECO:0000313" key="3">
    <source>
        <dbReference type="Proteomes" id="UP000469215"/>
    </source>
</evidence>
<comment type="caution">
    <text evidence="2">The sequence shown here is derived from an EMBL/GenBank/DDBJ whole genome shotgun (WGS) entry which is preliminary data.</text>
</comment>
<dbReference type="AlphaFoldDB" id="A0A6N9H9T5"/>
<dbReference type="InterPro" id="IPR039564">
    <property type="entry name" value="Peptidase_C39-like"/>
</dbReference>
<dbReference type="EMBL" id="WWEQ01000044">
    <property type="protein sequence ID" value="MYM20284.1"/>
    <property type="molecule type" value="Genomic_DNA"/>
</dbReference>
<feature type="domain" description="Peptidase C39-like" evidence="1">
    <location>
        <begin position="77"/>
        <end position="198"/>
    </location>
</feature>
<accession>A0A6N9H9T5</accession>
<evidence type="ECO:0000259" key="1">
    <source>
        <dbReference type="Pfam" id="PF13529"/>
    </source>
</evidence>
<gene>
    <name evidence="2" type="ORF">GSY69_09980</name>
</gene>
<sequence length="228" mass="22859">MTATALKTSTPVRRRLAALGTAGAIAFGGGAALSAAIDSSPAAAAEQTTQHADAQKSSNGQLVAINQFSTGLGTQDVDCGPAAVASAMLAQGATPKAWNADAPAGAVKQIRADIGSNGATVGSQLVSALGAQDVKANNDTDFTGALDQVRKGKTAIVNGELQLAPYSYGYTPSHSVAHWITVADYDASSKTFTVLDSNDGKKHTGVTQAGLEKFQAGVGSGQDQVVVG</sequence>
<name>A0A6N9H9T5_9MICO</name>